<protein>
    <submittedName>
        <fullName evidence="1 2">Uncharacterized protein</fullName>
    </submittedName>
</protein>
<name>B7QHS2_IXOSC</name>
<organism>
    <name type="scientific">Ixodes scapularis</name>
    <name type="common">Black-legged tick</name>
    <name type="synonym">Deer tick</name>
    <dbReference type="NCBI Taxonomy" id="6945"/>
    <lineage>
        <taxon>Eukaryota</taxon>
        <taxon>Metazoa</taxon>
        <taxon>Ecdysozoa</taxon>
        <taxon>Arthropoda</taxon>
        <taxon>Chelicerata</taxon>
        <taxon>Arachnida</taxon>
        <taxon>Acari</taxon>
        <taxon>Parasitiformes</taxon>
        <taxon>Ixodida</taxon>
        <taxon>Ixodoidea</taxon>
        <taxon>Ixodidae</taxon>
        <taxon>Ixodinae</taxon>
        <taxon>Ixodes</taxon>
    </lineage>
</organism>
<evidence type="ECO:0000313" key="2">
    <source>
        <dbReference type="EnsemblMetazoa" id="ISCW015014-PA"/>
    </source>
</evidence>
<dbReference type="HOGENOM" id="CLU_2690601_0_0_1"/>
<sequence length="74" mass="8050">MLIPLLSPIKPIVQSFPCFSSFPRILDGKGISTNCWGVEDGLFWFSVFRRFLTAAGGILGCESTSDSSTSFLLS</sequence>
<dbReference type="VEuPathDB" id="VectorBase:ISCW015014"/>
<proteinExistence type="predicted"/>
<dbReference type="EnsemblMetazoa" id="ISCW015014-RA">
    <property type="protein sequence ID" value="ISCW015014-PA"/>
    <property type="gene ID" value="ISCW015014"/>
</dbReference>
<accession>B7QHS2</accession>
<reference evidence="1 3" key="1">
    <citation type="submission" date="2008-03" db="EMBL/GenBank/DDBJ databases">
        <title>Annotation of Ixodes scapularis.</title>
        <authorList>
            <consortium name="Ixodes scapularis Genome Project Consortium"/>
            <person name="Caler E."/>
            <person name="Hannick L.I."/>
            <person name="Bidwell S."/>
            <person name="Joardar V."/>
            <person name="Thiagarajan M."/>
            <person name="Amedeo P."/>
            <person name="Galinsky K.J."/>
            <person name="Schobel S."/>
            <person name="Inman J."/>
            <person name="Hostetler J."/>
            <person name="Miller J."/>
            <person name="Hammond M."/>
            <person name="Megy K."/>
            <person name="Lawson D."/>
            <person name="Kodira C."/>
            <person name="Sutton G."/>
            <person name="Meyer J."/>
            <person name="Hill C.A."/>
            <person name="Birren B."/>
            <person name="Nene V."/>
            <person name="Collins F."/>
            <person name="Alarcon-Chaidez F."/>
            <person name="Wikel S."/>
            <person name="Strausberg R."/>
        </authorList>
    </citation>
    <scope>NUCLEOTIDE SEQUENCE [LARGE SCALE GENOMIC DNA]</scope>
    <source>
        <strain evidence="3">Wikel</strain>
        <strain evidence="1">Wikel colony</strain>
    </source>
</reference>
<reference evidence="2" key="2">
    <citation type="submission" date="2020-05" db="UniProtKB">
        <authorList>
            <consortium name="EnsemblMetazoa"/>
        </authorList>
    </citation>
    <scope>IDENTIFICATION</scope>
    <source>
        <strain evidence="2">wikel</strain>
    </source>
</reference>
<evidence type="ECO:0000313" key="1">
    <source>
        <dbReference type="EMBL" id="EEC18394.1"/>
    </source>
</evidence>
<dbReference type="VEuPathDB" id="VectorBase:ISCI015014"/>
<dbReference type="EMBL" id="DS941498">
    <property type="protein sequence ID" value="EEC18394.1"/>
    <property type="molecule type" value="Genomic_DNA"/>
</dbReference>
<dbReference type="InParanoid" id="B7QHS2"/>
<dbReference type="AlphaFoldDB" id="B7QHS2"/>
<dbReference type="PaxDb" id="6945-B7QHS2"/>
<dbReference type="Proteomes" id="UP000001555">
    <property type="component" value="Unassembled WGS sequence"/>
</dbReference>
<evidence type="ECO:0000313" key="3">
    <source>
        <dbReference type="Proteomes" id="UP000001555"/>
    </source>
</evidence>
<dbReference type="EMBL" id="ABJB010952257">
    <property type="status" value="NOT_ANNOTATED_CDS"/>
    <property type="molecule type" value="Genomic_DNA"/>
</dbReference>
<gene>
    <name evidence="1" type="ORF">IscW_ISCW015014</name>
</gene>
<keyword evidence="3" id="KW-1185">Reference proteome</keyword>